<dbReference type="GO" id="GO:0030313">
    <property type="term" value="C:cell envelope"/>
    <property type="evidence" value="ECO:0007669"/>
    <property type="project" value="UniProtKB-SubCell"/>
</dbReference>
<feature type="signal peptide" evidence="3">
    <location>
        <begin position="1"/>
        <end position="24"/>
    </location>
</feature>
<dbReference type="PANTHER" id="PTHR43308">
    <property type="entry name" value="OUTER MEMBRANE PROTEIN ALPHA-RELATED"/>
    <property type="match status" value="1"/>
</dbReference>
<feature type="domain" description="SLH" evidence="4">
    <location>
        <begin position="214"/>
        <end position="287"/>
    </location>
</feature>
<accession>A0A926ESM4</accession>
<comment type="subcellular location">
    <subcellularLocation>
        <location evidence="1">Cell envelope</location>
    </subcellularLocation>
</comment>
<dbReference type="RefSeq" id="WP_262429228.1">
    <property type="nucleotide sequence ID" value="NZ_JACRTG010000016.1"/>
</dbReference>
<evidence type="ECO:0000313" key="5">
    <source>
        <dbReference type="EMBL" id="MBC8587780.1"/>
    </source>
</evidence>
<proteinExistence type="predicted"/>
<dbReference type="Gene3D" id="2.60.40.4270">
    <property type="entry name" value="Listeria-Bacteroides repeat domain"/>
    <property type="match status" value="2"/>
</dbReference>
<dbReference type="PANTHER" id="PTHR43308:SF5">
    <property type="entry name" value="S-LAYER PROTEIN _ PEPTIDOGLYCAN ENDO-BETA-N-ACETYLGLUCOSAMINIDASE"/>
    <property type="match status" value="1"/>
</dbReference>
<dbReference type="Pfam" id="PF00395">
    <property type="entry name" value="SLH"/>
    <property type="match status" value="3"/>
</dbReference>
<evidence type="ECO:0000256" key="1">
    <source>
        <dbReference type="ARBA" id="ARBA00004196"/>
    </source>
</evidence>
<dbReference type="InterPro" id="IPR013378">
    <property type="entry name" value="InlB-like_B-rpt"/>
</dbReference>
<dbReference type="EMBL" id="JACRTG010000016">
    <property type="protein sequence ID" value="MBC8587780.1"/>
    <property type="molecule type" value="Genomic_DNA"/>
</dbReference>
<name>A0A926ESM4_9FIRM</name>
<feature type="domain" description="SLH" evidence="4">
    <location>
        <begin position="288"/>
        <end position="351"/>
    </location>
</feature>
<keyword evidence="6" id="KW-1185">Reference proteome</keyword>
<reference evidence="5" key="1">
    <citation type="submission" date="2020-08" db="EMBL/GenBank/DDBJ databases">
        <title>Genome public.</title>
        <authorList>
            <person name="Liu C."/>
            <person name="Sun Q."/>
        </authorList>
    </citation>
    <scope>NUCLEOTIDE SEQUENCE</scope>
    <source>
        <strain evidence="5">BX21</strain>
    </source>
</reference>
<protein>
    <submittedName>
        <fullName evidence="5">S-layer homology domain-containing protein</fullName>
    </submittedName>
</protein>
<dbReference type="Pfam" id="PF09479">
    <property type="entry name" value="Flg_new"/>
    <property type="match status" value="2"/>
</dbReference>
<dbReference type="InterPro" id="IPR042229">
    <property type="entry name" value="Listeria/Bacterioides_rpt_sf"/>
</dbReference>
<dbReference type="Proteomes" id="UP000601171">
    <property type="component" value="Unassembled WGS sequence"/>
</dbReference>
<feature type="region of interest" description="Disordered" evidence="2">
    <location>
        <begin position="194"/>
        <end position="242"/>
    </location>
</feature>
<dbReference type="InterPro" id="IPR051465">
    <property type="entry name" value="Cell_Envelope_Struct_Comp"/>
</dbReference>
<feature type="compositionally biased region" description="Basic and acidic residues" evidence="2">
    <location>
        <begin position="195"/>
        <end position="233"/>
    </location>
</feature>
<feature type="chain" id="PRO_5038710888" evidence="3">
    <location>
        <begin position="25"/>
        <end position="450"/>
    </location>
</feature>
<gene>
    <name evidence="5" type="ORF">H8707_05975</name>
</gene>
<keyword evidence="3" id="KW-0732">Signal</keyword>
<sequence length="450" mass="52284">MLKKVHYKLHKILCLFMSILLVCGALPIKTLAESSDENHDSAECIVAYDPDDGKTQYKDFYKTTVHKGDKVTDIPEDPKRDGYIFKGWYAYLDEDNNPAYWSFEEDEVKENTTLWADWEEGCIVAYDPDDGKTQYKDFYKTTVRKGDKVMDIPEDPKRDGYIFKGWYAYLDEDNNPVYWSFEEDEVKENTTLLADWEKREEKPEEKPEKPKEKQKKKPEDKETRDKSNGHEEELVPNEKNPLGLVKDNHITYVQGYPEGDFRPERPITRAEAAQIFYNLLTGVKKTGYSSSFSDVKSSSWYADAIYCLSANNIISGYPNGTYKPNEYITRAEFATIAAKFDNFSSDNKKSFIDLASSHWAYKYIMSASDKGWINGYPDNTFKPEKNITRSEVVKMVNNILERGIKSEGIPVNLHTLYRDLTIEHWSFADIIEASVEHSYTRDKDGWEIWK</sequence>
<comment type="caution">
    <text evidence="5">The sequence shown here is derived from an EMBL/GenBank/DDBJ whole genome shotgun (WGS) entry which is preliminary data.</text>
</comment>
<dbReference type="PROSITE" id="PS51272">
    <property type="entry name" value="SLH"/>
    <property type="match status" value="3"/>
</dbReference>
<dbReference type="InterPro" id="IPR001119">
    <property type="entry name" value="SLH_dom"/>
</dbReference>
<dbReference type="AlphaFoldDB" id="A0A926ESM4"/>
<evidence type="ECO:0000313" key="6">
    <source>
        <dbReference type="Proteomes" id="UP000601171"/>
    </source>
</evidence>
<organism evidence="5 6">
    <name type="scientific">Paratissierella segnis</name>
    <dbReference type="NCBI Taxonomy" id="2763679"/>
    <lineage>
        <taxon>Bacteria</taxon>
        <taxon>Bacillati</taxon>
        <taxon>Bacillota</taxon>
        <taxon>Tissierellia</taxon>
        <taxon>Tissierellales</taxon>
        <taxon>Tissierellaceae</taxon>
        <taxon>Paratissierella</taxon>
    </lineage>
</organism>
<evidence type="ECO:0000256" key="2">
    <source>
        <dbReference type="SAM" id="MobiDB-lite"/>
    </source>
</evidence>
<evidence type="ECO:0000259" key="4">
    <source>
        <dbReference type="PROSITE" id="PS51272"/>
    </source>
</evidence>
<evidence type="ECO:0000256" key="3">
    <source>
        <dbReference type="SAM" id="SignalP"/>
    </source>
</evidence>
<feature type="domain" description="SLH" evidence="4">
    <location>
        <begin position="352"/>
        <end position="410"/>
    </location>
</feature>